<keyword evidence="2" id="KW-1185">Reference proteome</keyword>
<comment type="caution">
    <text evidence="1">The sequence shown here is derived from an EMBL/GenBank/DDBJ whole genome shotgun (WGS) entry which is preliminary data.</text>
</comment>
<dbReference type="EMBL" id="JAMTCG010000002">
    <property type="protein sequence ID" value="MCP2160257.1"/>
    <property type="molecule type" value="Genomic_DNA"/>
</dbReference>
<reference evidence="1 2" key="1">
    <citation type="submission" date="2022-06" db="EMBL/GenBank/DDBJ databases">
        <title>Genomic Encyclopedia of Archaeal and Bacterial Type Strains, Phase II (KMG-II): from individual species to whole genera.</title>
        <authorList>
            <person name="Goeker M."/>
        </authorList>
    </citation>
    <scope>NUCLEOTIDE SEQUENCE [LARGE SCALE GENOMIC DNA]</scope>
    <source>
        <strain evidence="1 2">DSM 45037</strain>
    </source>
</reference>
<evidence type="ECO:0000313" key="2">
    <source>
        <dbReference type="Proteomes" id="UP001205740"/>
    </source>
</evidence>
<protein>
    <recommendedName>
        <fullName evidence="3">Glycolipid-binding domain-containing protein</fullName>
    </recommendedName>
</protein>
<evidence type="ECO:0008006" key="3">
    <source>
        <dbReference type="Google" id="ProtNLM"/>
    </source>
</evidence>
<dbReference type="RefSeq" id="WP_253653817.1">
    <property type="nucleotide sequence ID" value="NZ_BAAAOE010000001.1"/>
</dbReference>
<proteinExistence type="predicted"/>
<name>A0ABT1H0F1_9NOCA</name>
<sequence length="199" mass="21328">MTSPQATQAASDDLKTVLTWSGDQVTRLEQARVQVSGLRVKAYGQIIAAATDSHPAFGANYDLVTDDAGVTRRLAVHMIRESGESHVSITRDGESTWLIQSASGTERGDFNGAQDVDLVLSPLFNALPIRRMELHKTASDPVDVPLVYLRLPEGTVEPVTSRYSSDGSSVAIQSPVGDVTLTTDAAGFVVDYPGLSRRV</sequence>
<dbReference type="InterPro" id="IPR009467">
    <property type="entry name" value="Glycolipid-bd_prot_put"/>
</dbReference>
<organism evidence="1 2">
    <name type="scientific">Williamsia serinedens</name>
    <dbReference type="NCBI Taxonomy" id="391736"/>
    <lineage>
        <taxon>Bacteria</taxon>
        <taxon>Bacillati</taxon>
        <taxon>Actinomycetota</taxon>
        <taxon>Actinomycetes</taxon>
        <taxon>Mycobacteriales</taxon>
        <taxon>Nocardiaceae</taxon>
        <taxon>Williamsia</taxon>
    </lineage>
</organism>
<dbReference type="SUPFAM" id="SSF159275">
    <property type="entry name" value="PA1994-like"/>
    <property type="match status" value="1"/>
</dbReference>
<evidence type="ECO:0000313" key="1">
    <source>
        <dbReference type="EMBL" id="MCP2160257.1"/>
    </source>
</evidence>
<dbReference type="Pfam" id="PF06475">
    <property type="entry name" value="Glycolipid_bind"/>
    <property type="match status" value="1"/>
</dbReference>
<gene>
    <name evidence="1" type="ORF">LX12_001436</name>
</gene>
<dbReference type="Proteomes" id="UP001205740">
    <property type="component" value="Unassembled WGS sequence"/>
</dbReference>
<accession>A0ABT1H0F1</accession>